<dbReference type="Gene3D" id="3.10.20.30">
    <property type="match status" value="1"/>
</dbReference>
<protein>
    <recommendedName>
        <fullName evidence="3">Ferredoxin</fullName>
    </recommendedName>
</protein>
<dbReference type="InterPro" id="IPR012675">
    <property type="entry name" value="Beta-grasp_dom_sf"/>
</dbReference>
<gene>
    <name evidence="1" type="ORF">GCM10007350_32300</name>
</gene>
<dbReference type="Proteomes" id="UP000604737">
    <property type="component" value="Unassembled WGS sequence"/>
</dbReference>
<name>A0ABQ3H4M4_9NEIS</name>
<keyword evidence="2" id="KW-1185">Reference proteome</keyword>
<comment type="caution">
    <text evidence="1">The sequence shown here is derived from an EMBL/GenBank/DDBJ whole genome shotgun (WGS) entry which is preliminary data.</text>
</comment>
<evidence type="ECO:0000313" key="1">
    <source>
        <dbReference type="EMBL" id="GHD67914.1"/>
    </source>
</evidence>
<evidence type="ECO:0008006" key="3">
    <source>
        <dbReference type="Google" id="ProtNLM"/>
    </source>
</evidence>
<accession>A0ABQ3H4M4</accession>
<sequence>MDQPVTLTFVIPDAAPLVVAVLPGGRLIDTVRELTRDGALPLAWRCAKGTCGACLVHVEHAGSGGMLMLGGMERNVLVRQGWLARDTPREQPDTAATPRLACHVDVLHDMIVYIQMR</sequence>
<evidence type="ECO:0000313" key="2">
    <source>
        <dbReference type="Proteomes" id="UP000604737"/>
    </source>
</evidence>
<dbReference type="SUPFAM" id="SSF54292">
    <property type="entry name" value="2Fe-2S ferredoxin-like"/>
    <property type="match status" value="1"/>
</dbReference>
<reference evidence="2" key="1">
    <citation type="journal article" date="2019" name="Int. J. Syst. Evol. Microbiol.">
        <title>The Global Catalogue of Microorganisms (GCM) 10K type strain sequencing project: providing services to taxonomists for standard genome sequencing and annotation.</title>
        <authorList>
            <consortium name="The Broad Institute Genomics Platform"/>
            <consortium name="The Broad Institute Genome Sequencing Center for Infectious Disease"/>
            <person name="Wu L."/>
            <person name="Ma J."/>
        </authorList>
    </citation>
    <scope>NUCLEOTIDE SEQUENCE [LARGE SCALE GENOMIC DNA]</scope>
    <source>
        <strain evidence="2">KCTC 23701</strain>
    </source>
</reference>
<dbReference type="RefSeq" id="WP_189461946.1">
    <property type="nucleotide sequence ID" value="NZ_BMYO01000009.1"/>
</dbReference>
<proteinExistence type="predicted"/>
<dbReference type="InterPro" id="IPR036010">
    <property type="entry name" value="2Fe-2S_ferredoxin-like_sf"/>
</dbReference>
<dbReference type="EMBL" id="BMYO01000009">
    <property type="protein sequence ID" value="GHD67914.1"/>
    <property type="molecule type" value="Genomic_DNA"/>
</dbReference>
<organism evidence="1 2">
    <name type="scientific">Jeongeupia chitinilytica</name>
    <dbReference type="NCBI Taxonomy" id="1041641"/>
    <lineage>
        <taxon>Bacteria</taxon>
        <taxon>Pseudomonadati</taxon>
        <taxon>Pseudomonadota</taxon>
        <taxon>Betaproteobacteria</taxon>
        <taxon>Neisseriales</taxon>
        <taxon>Chitinibacteraceae</taxon>
        <taxon>Jeongeupia</taxon>
    </lineage>
</organism>
<dbReference type="PROSITE" id="PS00197">
    <property type="entry name" value="2FE2S_FER_1"/>
    <property type="match status" value="1"/>
</dbReference>
<dbReference type="InterPro" id="IPR006058">
    <property type="entry name" value="2Fe2S_fd_BS"/>
</dbReference>